<evidence type="ECO:0000256" key="11">
    <source>
        <dbReference type="RuleBase" id="RU000512"/>
    </source>
</evidence>
<dbReference type="AlphaFoldDB" id="A0A2R6Y339"/>
<feature type="binding site" evidence="10">
    <location>
        <position position="190"/>
    </location>
    <ligand>
        <name>substrate</name>
    </ligand>
</feature>
<feature type="binding site" evidence="10">
    <location>
        <position position="240"/>
    </location>
    <ligand>
        <name>substrate</name>
    </ligand>
</feature>
<comment type="caution">
    <text evidence="13">The sequence shown here is derived from an EMBL/GenBank/DDBJ whole genome shotgun (WGS) entry which is preliminary data.</text>
</comment>
<dbReference type="NCBIfam" id="TIGR01740">
    <property type="entry name" value="pyrF"/>
    <property type="match status" value="1"/>
</dbReference>
<dbReference type="GO" id="GO:0004590">
    <property type="term" value="F:orotidine-5'-phosphate decarboxylase activity"/>
    <property type="evidence" value="ECO:0007669"/>
    <property type="project" value="UniProtKB-EC"/>
</dbReference>
<organism evidence="13 14">
    <name type="scientific">Candidatus Carbonibacillus altaicus</name>
    <dbReference type="NCBI Taxonomy" id="2163959"/>
    <lineage>
        <taxon>Bacteria</taxon>
        <taxon>Bacillati</taxon>
        <taxon>Bacillota</taxon>
        <taxon>Bacilli</taxon>
        <taxon>Bacillales</taxon>
        <taxon>Candidatus Carbonibacillus</taxon>
    </lineage>
</organism>
<evidence type="ECO:0000259" key="12">
    <source>
        <dbReference type="SMART" id="SM00934"/>
    </source>
</evidence>
<accession>A0A2R6Y339</accession>
<feature type="binding site" evidence="10">
    <location>
        <position position="261"/>
    </location>
    <ligand>
        <name>substrate</name>
    </ligand>
</feature>
<dbReference type="GO" id="GO:0044205">
    <property type="term" value="P:'de novo' UMP biosynthetic process"/>
    <property type="evidence" value="ECO:0007669"/>
    <property type="project" value="UniProtKB-UniPathway"/>
</dbReference>
<dbReference type="InterPro" id="IPR014732">
    <property type="entry name" value="OMPdecase"/>
</dbReference>
<evidence type="ECO:0000256" key="7">
    <source>
        <dbReference type="ARBA" id="ARBA00023239"/>
    </source>
</evidence>
<feature type="binding site" evidence="10">
    <location>
        <position position="13"/>
    </location>
    <ligand>
        <name>substrate</name>
    </ligand>
</feature>
<evidence type="ECO:0000256" key="5">
    <source>
        <dbReference type="ARBA" id="ARBA00022793"/>
    </source>
</evidence>
<feature type="binding site" evidence="10">
    <location>
        <position position="260"/>
    </location>
    <ligand>
        <name>substrate</name>
    </ligand>
</feature>
<evidence type="ECO:0000256" key="9">
    <source>
        <dbReference type="PIRSR" id="PIRSR614732-1"/>
    </source>
</evidence>
<dbReference type="Proteomes" id="UP000244338">
    <property type="component" value="Unassembled WGS sequence"/>
</dbReference>
<evidence type="ECO:0000313" key="13">
    <source>
        <dbReference type="EMBL" id="PTQ57073.1"/>
    </source>
</evidence>
<dbReference type="EMBL" id="PEBX01000013">
    <property type="protein sequence ID" value="PTQ57073.1"/>
    <property type="molecule type" value="Genomic_DNA"/>
</dbReference>
<dbReference type="UniPathway" id="UPA00070">
    <property type="reaction ID" value="UER00120"/>
</dbReference>
<feature type="binding site" evidence="10">
    <location>
        <position position="126"/>
    </location>
    <ligand>
        <name>substrate</name>
    </ligand>
</feature>
<comment type="pathway">
    <text evidence="2 11">Pyrimidine metabolism; UMP biosynthesis via de novo pathway; UMP from orotate: step 2/2.</text>
</comment>
<feature type="active site" description="For OMPdecase activity" evidence="9">
    <location>
        <position position="64"/>
    </location>
</feature>
<dbReference type="InterPro" id="IPR001754">
    <property type="entry name" value="OMPdeCOase_dom"/>
</dbReference>
<dbReference type="GO" id="GO:0006207">
    <property type="term" value="P:'de novo' pyrimidine nucleobase biosynthetic process"/>
    <property type="evidence" value="ECO:0007669"/>
    <property type="project" value="InterPro"/>
</dbReference>
<evidence type="ECO:0000256" key="3">
    <source>
        <dbReference type="ARBA" id="ARBA00012321"/>
    </source>
</evidence>
<evidence type="ECO:0000256" key="10">
    <source>
        <dbReference type="PIRSR" id="PIRSR614732-2"/>
    </source>
</evidence>
<dbReference type="InterPro" id="IPR013785">
    <property type="entry name" value="Aldolase_TIM"/>
</dbReference>
<feature type="domain" description="Orotidine 5'-phosphate decarboxylase" evidence="12">
    <location>
        <begin position="7"/>
        <end position="275"/>
    </location>
</feature>
<feature type="active site" description="For OMPdecase activity" evidence="9">
    <location>
        <position position="67"/>
    </location>
</feature>
<dbReference type="InterPro" id="IPR011060">
    <property type="entry name" value="RibuloseP-bd_barrel"/>
</dbReference>
<dbReference type="PROSITE" id="PS00156">
    <property type="entry name" value="OMPDECASE"/>
    <property type="match status" value="1"/>
</dbReference>
<comment type="similarity">
    <text evidence="11">Belongs to the OMP decarboxylase family.</text>
</comment>
<evidence type="ECO:0000256" key="2">
    <source>
        <dbReference type="ARBA" id="ARBA00004861"/>
    </source>
</evidence>
<dbReference type="GO" id="GO:0005829">
    <property type="term" value="C:cytosol"/>
    <property type="evidence" value="ECO:0007669"/>
    <property type="project" value="TreeGrafter"/>
</dbReference>
<dbReference type="Gene3D" id="3.20.20.70">
    <property type="entry name" value="Aldolase class I"/>
    <property type="match status" value="1"/>
</dbReference>
<dbReference type="EC" id="4.1.1.23" evidence="3 11"/>
<evidence type="ECO:0000256" key="4">
    <source>
        <dbReference type="ARBA" id="ARBA00021923"/>
    </source>
</evidence>
<feature type="binding site" evidence="10">
    <location>
        <position position="35"/>
    </location>
    <ligand>
        <name>substrate</name>
    </ligand>
</feature>
<comment type="function">
    <text evidence="1">Catalyzes the decarboxylation of orotidine 5'-monophosphate (OMP) to uridine 5'-monophosphate (UMP).</text>
</comment>
<dbReference type="CDD" id="cd04725">
    <property type="entry name" value="OMP_decarboxylase_like"/>
    <property type="match status" value="1"/>
</dbReference>
<name>A0A2R6Y339_9BACL</name>
<evidence type="ECO:0000256" key="1">
    <source>
        <dbReference type="ARBA" id="ARBA00002356"/>
    </source>
</evidence>
<gene>
    <name evidence="13" type="ORF">BSOLF_2224</name>
</gene>
<comment type="catalytic activity">
    <reaction evidence="8 11">
        <text>orotidine 5'-phosphate + H(+) = UMP + CO2</text>
        <dbReference type="Rhea" id="RHEA:11596"/>
        <dbReference type="ChEBI" id="CHEBI:15378"/>
        <dbReference type="ChEBI" id="CHEBI:16526"/>
        <dbReference type="ChEBI" id="CHEBI:57538"/>
        <dbReference type="ChEBI" id="CHEBI:57865"/>
        <dbReference type="EC" id="4.1.1.23"/>
    </reaction>
</comment>
<keyword evidence="7 11" id="KW-0456">Lyase</keyword>
<sequence>MDEARERLIVALDAPTLEEVYRLVEVLGPEVRWFKVGMSAFYAGHRSLLQTIKRSGARIFLDLKLHDIPSTVARTVDIILDLGVSWLTLHALGGGKMLLSARERVEKQSVGERGERLKLFAVTVLTTHDARSWQAIGMSWRLEESTEHLARFAIDAGMDGLICAPTEVRDLASLFGRYPNGPYLVTPGVRLEPDQGSPFSSAEVIPSSLEEKRFLLQDANHSSSGRSFFERSLRGTRDDQVRIATPEKAFQDGAYAVVVGRPIISAQDPLDAYRVWVKRTARALFEYDKTCSDPTKIRTRIR</sequence>
<evidence type="ECO:0000256" key="8">
    <source>
        <dbReference type="ARBA" id="ARBA00049157"/>
    </source>
</evidence>
<dbReference type="SUPFAM" id="SSF51366">
    <property type="entry name" value="Ribulose-phoshate binding barrel"/>
    <property type="match status" value="2"/>
</dbReference>
<dbReference type="PANTHER" id="PTHR32119">
    <property type="entry name" value="OROTIDINE 5'-PHOSPHATE DECARBOXYLASE"/>
    <property type="match status" value="1"/>
</dbReference>
<dbReference type="SMART" id="SM00934">
    <property type="entry name" value="OMPdecase"/>
    <property type="match status" value="1"/>
</dbReference>
<protein>
    <recommendedName>
        <fullName evidence="4 11">Orotidine 5'-phosphate decarboxylase</fullName>
        <ecNumber evidence="3 11">4.1.1.23</ecNumber>
    </recommendedName>
</protein>
<proteinExistence type="inferred from homology"/>
<evidence type="ECO:0000256" key="6">
    <source>
        <dbReference type="ARBA" id="ARBA00022975"/>
    </source>
</evidence>
<keyword evidence="5 11" id="KW-0210">Decarboxylase</keyword>
<dbReference type="InterPro" id="IPR018089">
    <property type="entry name" value="OMPdecase_AS"/>
</dbReference>
<evidence type="ECO:0000313" key="14">
    <source>
        <dbReference type="Proteomes" id="UP000244338"/>
    </source>
</evidence>
<dbReference type="Pfam" id="PF00215">
    <property type="entry name" value="OMPdecase"/>
    <property type="match status" value="1"/>
</dbReference>
<reference evidence="14" key="1">
    <citation type="journal article" date="2018" name="Sci. Rep.">
        <title>Lignite coal burning seam in the remote Altai Mountains harbors a hydrogen-driven thermophilic microbial community.</title>
        <authorList>
            <person name="Kadnikov V.V."/>
            <person name="Mardanov A.V."/>
            <person name="Ivasenko D.A."/>
            <person name="Antsiferov D.V."/>
            <person name="Beletsky A.V."/>
            <person name="Karnachuk O.V."/>
            <person name="Ravin N.V."/>
        </authorList>
    </citation>
    <scope>NUCLEOTIDE SEQUENCE [LARGE SCALE GENOMIC DNA]</scope>
</reference>
<keyword evidence="6 11" id="KW-0665">Pyrimidine biosynthesis</keyword>
<feature type="active site" description="For OMPdecase activity" evidence="9">
    <location>
        <position position="62"/>
    </location>
</feature>
<dbReference type="PANTHER" id="PTHR32119:SF2">
    <property type="entry name" value="OROTIDINE 5'-PHOSPHATE DECARBOXYLASE"/>
    <property type="match status" value="1"/>
</dbReference>